<evidence type="ECO:0000313" key="2">
    <source>
        <dbReference type="EMBL" id="KOF75489.1"/>
    </source>
</evidence>
<accession>A0A0L8GF47</accession>
<dbReference type="EMBL" id="KQ422095">
    <property type="protein sequence ID" value="KOF75489.1"/>
    <property type="molecule type" value="Genomic_DNA"/>
</dbReference>
<sequence length="130" mass="15159">MKGKITFRWNSNPECKKKFANHYSKPFIYSSTTVAVLLLNINRLLFNDCVVFFFPIPANYKMFVCVTHCLTYLTHKRFSNHPSADYYSQLQQYRFPVNLHSHPQLANSNTKNIFSAIATAQFHHPLLSII</sequence>
<feature type="transmembrane region" description="Helical" evidence="1">
    <location>
        <begin position="26"/>
        <end position="46"/>
    </location>
</feature>
<protein>
    <submittedName>
        <fullName evidence="2">Uncharacterized protein</fullName>
    </submittedName>
</protein>
<feature type="transmembrane region" description="Helical" evidence="1">
    <location>
        <begin position="52"/>
        <end position="73"/>
    </location>
</feature>
<proteinExistence type="predicted"/>
<gene>
    <name evidence="2" type="ORF">OCBIM_22034632mg</name>
</gene>
<keyword evidence="1" id="KW-0812">Transmembrane</keyword>
<name>A0A0L8GF47_OCTBM</name>
<keyword evidence="1" id="KW-0472">Membrane</keyword>
<reference evidence="2" key="1">
    <citation type="submission" date="2015-07" db="EMBL/GenBank/DDBJ databases">
        <title>MeaNS - Measles Nucleotide Surveillance Program.</title>
        <authorList>
            <person name="Tran T."/>
            <person name="Druce J."/>
        </authorList>
    </citation>
    <scope>NUCLEOTIDE SEQUENCE</scope>
    <source>
        <strain evidence="2">UCB-OBI-ISO-001</strain>
        <tissue evidence="2">Gonad</tissue>
    </source>
</reference>
<organism evidence="2">
    <name type="scientific">Octopus bimaculoides</name>
    <name type="common">California two-spotted octopus</name>
    <dbReference type="NCBI Taxonomy" id="37653"/>
    <lineage>
        <taxon>Eukaryota</taxon>
        <taxon>Metazoa</taxon>
        <taxon>Spiralia</taxon>
        <taxon>Lophotrochozoa</taxon>
        <taxon>Mollusca</taxon>
        <taxon>Cephalopoda</taxon>
        <taxon>Coleoidea</taxon>
        <taxon>Octopodiformes</taxon>
        <taxon>Octopoda</taxon>
        <taxon>Incirrata</taxon>
        <taxon>Octopodidae</taxon>
        <taxon>Octopus</taxon>
    </lineage>
</organism>
<dbReference type="AlphaFoldDB" id="A0A0L8GF47"/>
<keyword evidence="1" id="KW-1133">Transmembrane helix</keyword>
<evidence type="ECO:0000256" key="1">
    <source>
        <dbReference type="SAM" id="Phobius"/>
    </source>
</evidence>